<reference evidence="12 13" key="1">
    <citation type="submission" date="2024-10" db="EMBL/GenBank/DDBJ databases">
        <title>The Natural Products Discovery Center: Release of the First 8490 Sequenced Strains for Exploring Actinobacteria Biosynthetic Diversity.</title>
        <authorList>
            <person name="Kalkreuter E."/>
            <person name="Kautsar S.A."/>
            <person name="Yang D."/>
            <person name="Bader C.D."/>
            <person name="Teijaro C.N."/>
            <person name="Fluegel L."/>
            <person name="Davis C.M."/>
            <person name="Simpson J.R."/>
            <person name="Lauterbach L."/>
            <person name="Steele A.D."/>
            <person name="Gui C."/>
            <person name="Meng S."/>
            <person name="Li G."/>
            <person name="Viehrig K."/>
            <person name="Ye F."/>
            <person name="Su P."/>
            <person name="Kiefer A.F."/>
            <person name="Nichols A."/>
            <person name="Cepeda A.J."/>
            <person name="Yan W."/>
            <person name="Fan B."/>
            <person name="Jiang Y."/>
            <person name="Adhikari A."/>
            <person name="Zheng C.-J."/>
            <person name="Schuster L."/>
            <person name="Cowan T.M."/>
            <person name="Smanski M.J."/>
            <person name="Chevrette M.G."/>
            <person name="De Carvalho L.P.S."/>
            <person name="Shen B."/>
        </authorList>
    </citation>
    <scope>NUCLEOTIDE SEQUENCE [LARGE SCALE GENOMIC DNA]</scope>
    <source>
        <strain evidence="12 13">NPDC001281</strain>
    </source>
</reference>
<feature type="domain" description="Histidine kinase" evidence="11">
    <location>
        <begin position="57"/>
        <end position="264"/>
    </location>
</feature>
<evidence type="ECO:0000256" key="10">
    <source>
        <dbReference type="ARBA" id="ARBA00023136"/>
    </source>
</evidence>
<accession>A0ABW6VHQ3</accession>
<dbReference type="PROSITE" id="PS50109">
    <property type="entry name" value="HIS_KIN"/>
    <property type="match status" value="1"/>
</dbReference>
<dbReference type="SUPFAM" id="SSF55874">
    <property type="entry name" value="ATPase domain of HSP90 chaperone/DNA topoisomerase II/histidine kinase"/>
    <property type="match status" value="1"/>
</dbReference>
<dbReference type="CDD" id="cd00075">
    <property type="entry name" value="HATPase"/>
    <property type="match status" value="1"/>
</dbReference>
<evidence type="ECO:0000256" key="2">
    <source>
        <dbReference type="ARBA" id="ARBA00004236"/>
    </source>
</evidence>
<keyword evidence="9" id="KW-0902">Two-component regulatory system</keyword>
<dbReference type="InterPro" id="IPR036890">
    <property type="entry name" value="HATPase_C_sf"/>
</dbReference>
<dbReference type="PANTHER" id="PTHR45436:SF5">
    <property type="entry name" value="SENSOR HISTIDINE KINASE TRCS"/>
    <property type="match status" value="1"/>
</dbReference>
<dbReference type="Pfam" id="PF02518">
    <property type="entry name" value="HATPase_c"/>
    <property type="match status" value="1"/>
</dbReference>
<dbReference type="InterPro" id="IPR003661">
    <property type="entry name" value="HisK_dim/P_dom"/>
</dbReference>
<keyword evidence="13" id="KW-1185">Reference proteome</keyword>
<dbReference type="Gene3D" id="3.30.565.10">
    <property type="entry name" value="Histidine kinase-like ATPase, C-terminal domain"/>
    <property type="match status" value="1"/>
</dbReference>
<dbReference type="EMBL" id="JBIAXI010000038">
    <property type="protein sequence ID" value="MFF4778893.1"/>
    <property type="molecule type" value="Genomic_DNA"/>
</dbReference>
<dbReference type="GO" id="GO:0016301">
    <property type="term" value="F:kinase activity"/>
    <property type="evidence" value="ECO:0007669"/>
    <property type="project" value="UniProtKB-KW"/>
</dbReference>
<organism evidence="12 13">
    <name type="scientific">Microtetraspora fusca</name>
    <dbReference type="NCBI Taxonomy" id="1997"/>
    <lineage>
        <taxon>Bacteria</taxon>
        <taxon>Bacillati</taxon>
        <taxon>Actinomycetota</taxon>
        <taxon>Actinomycetes</taxon>
        <taxon>Streptosporangiales</taxon>
        <taxon>Streptosporangiaceae</taxon>
        <taxon>Microtetraspora</taxon>
    </lineage>
</organism>
<dbReference type="PRINTS" id="PR00344">
    <property type="entry name" value="BCTRLSENSOR"/>
</dbReference>
<name>A0ABW6VHQ3_MICFU</name>
<dbReference type="InterPro" id="IPR003594">
    <property type="entry name" value="HATPase_dom"/>
</dbReference>
<evidence type="ECO:0000256" key="9">
    <source>
        <dbReference type="ARBA" id="ARBA00023012"/>
    </source>
</evidence>
<dbReference type="Gene3D" id="1.10.287.130">
    <property type="match status" value="1"/>
</dbReference>
<evidence type="ECO:0000313" key="12">
    <source>
        <dbReference type="EMBL" id="MFF4778893.1"/>
    </source>
</evidence>
<dbReference type="SMART" id="SM00388">
    <property type="entry name" value="HisKA"/>
    <property type="match status" value="1"/>
</dbReference>
<keyword evidence="6" id="KW-0812">Transmembrane</keyword>
<evidence type="ECO:0000256" key="4">
    <source>
        <dbReference type="ARBA" id="ARBA00022553"/>
    </source>
</evidence>
<evidence type="ECO:0000256" key="1">
    <source>
        <dbReference type="ARBA" id="ARBA00000085"/>
    </source>
</evidence>
<protein>
    <recommendedName>
        <fullName evidence="3">histidine kinase</fullName>
        <ecNumber evidence="3">2.7.13.3</ecNumber>
    </recommendedName>
</protein>
<dbReference type="InterPro" id="IPR050428">
    <property type="entry name" value="TCS_sensor_his_kinase"/>
</dbReference>
<keyword evidence="4" id="KW-0597">Phosphoprotein</keyword>
<dbReference type="SMART" id="SM00387">
    <property type="entry name" value="HATPase_c"/>
    <property type="match status" value="1"/>
</dbReference>
<sequence>MSVMCQCDPRPVPVDGMNGTSVAAPAQAVNGAMPDEAESPRNRMDRMLAQQRQFVSDAAHELLTPIAGLRTQLEEAQLHPDTTELDKLLGRALRDVDRLQAIVSDLLVLAKVGMRASGETARVDLAELVESEIATRADPLPVLPRLTPGTTVEVVCREIRRLVANLLDNAQRHGKHVLQVDVREAGGHAELVVADDGCGIPPAEREWVFERFARLDTARSRSHGGAGLGLAIVRDIAEAHGGTVTVEESAAGGARFVVRLPLADRPDVP</sequence>
<dbReference type="InterPro" id="IPR036097">
    <property type="entry name" value="HisK_dim/P_sf"/>
</dbReference>
<keyword evidence="7 12" id="KW-0418">Kinase</keyword>
<gene>
    <name evidence="12" type="ORF">ACFY05_39315</name>
</gene>
<evidence type="ECO:0000256" key="7">
    <source>
        <dbReference type="ARBA" id="ARBA00022777"/>
    </source>
</evidence>
<comment type="caution">
    <text evidence="12">The sequence shown here is derived from an EMBL/GenBank/DDBJ whole genome shotgun (WGS) entry which is preliminary data.</text>
</comment>
<dbReference type="InterPro" id="IPR004358">
    <property type="entry name" value="Sig_transdc_His_kin-like_C"/>
</dbReference>
<evidence type="ECO:0000256" key="6">
    <source>
        <dbReference type="ARBA" id="ARBA00022692"/>
    </source>
</evidence>
<dbReference type="PANTHER" id="PTHR45436">
    <property type="entry name" value="SENSOR HISTIDINE KINASE YKOH"/>
    <property type="match status" value="1"/>
</dbReference>
<dbReference type="Pfam" id="PF00512">
    <property type="entry name" value="HisKA"/>
    <property type="match status" value="1"/>
</dbReference>
<comment type="subcellular location">
    <subcellularLocation>
        <location evidence="2">Cell membrane</location>
    </subcellularLocation>
</comment>
<evidence type="ECO:0000313" key="13">
    <source>
        <dbReference type="Proteomes" id="UP001602119"/>
    </source>
</evidence>
<dbReference type="InterPro" id="IPR005467">
    <property type="entry name" value="His_kinase_dom"/>
</dbReference>
<keyword evidence="8" id="KW-1133">Transmembrane helix</keyword>
<dbReference type="SUPFAM" id="SSF47384">
    <property type="entry name" value="Homodimeric domain of signal transducing histidine kinase"/>
    <property type="match status" value="1"/>
</dbReference>
<dbReference type="EC" id="2.7.13.3" evidence="3"/>
<dbReference type="CDD" id="cd00082">
    <property type="entry name" value="HisKA"/>
    <property type="match status" value="1"/>
</dbReference>
<proteinExistence type="predicted"/>
<dbReference type="RefSeq" id="WP_387347497.1">
    <property type="nucleotide sequence ID" value="NZ_JBIAXI010000038.1"/>
</dbReference>
<evidence type="ECO:0000256" key="5">
    <source>
        <dbReference type="ARBA" id="ARBA00022679"/>
    </source>
</evidence>
<keyword evidence="5" id="KW-0808">Transferase</keyword>
<evidence type="ECO:0000256" key="3">
    <source>
        <dbReference type="ARBA" id="ARBA00012438"/>
    </source>
</evidence>
<dbReference type="Proteomes" id="UP001602119">
    <property type="component" value="Unassembled WGS sequence"/>
</dbReference>
<evidence type="ECO:0000259" key="11">
    <source>
        <dbReference type="PROSITE" id="PS50109"/>
    </source>
</evidence>
<evidence type="ECO:0000256" key="8">
    <source>
        <dbReference type="ARBA" id="ARBA00022989"/>
    </source>
</evidence>
<comment type="catalytic activity">
    <reaction evidence="1">
        <text>ATP + protein L-histidine = ADP + protein N-phospho-L-histidine.</text>
        <dbReference type="EC" id="2.7.13.3"/>
    </reaction>
</comment>
<keyword evidence="10" id="KW-0472">Membrane</keyword>